<keyword evidence="1 6" id="KW-0436">Ligase</keyword>
<reference evidence="8" key="1">
    <citation type="submission" date="2022-05" db="EMBL/GenBank/DDBJ databases">
        <authorList>
            <person name="Jo J.-H."/>
            <person name="Im W.-T."/>
        </authorList>
    </citation>
    <scope>NUCLEOTIDE SEQUENCE</scope>
    <source>
        <strain evidence="8">SE220</strain>
    </source>
</reference>
<keyword evidence="4 6" id="KW-0067">ATP-binding</keyword>
<evidence type="ECO:0000256" key="2">
    <source>
        <dbReference type="ARBA" id="ARBA00022694"/>
    </source>
</evidence>
<comment type="catalytic activity">
    <reaction evidence="5 6">
        <text>cytidine(34) in tRNA(Ile2) + L-lysine + ATP = lysidine(34) in tRNA(Ile2) + AMP + diphosphate + H(+)</text>
        <dbReference type="Rhea" id="RHEA:43744"/>
        <dbReference type="Rhea" id="RHEA-COMP:10625"/>
        <dbReference type="Rhea" id="RHEA-COMP:10670"/>
        <dbReference type="ChEBI" id="CHEBI:15378"/>
        <dbReference type="ChEBI" id="CHEBI:30616"/>
        <dbReference type="ChEBI" id="CHEBI:32551"/>
        <dbReference type="ChEBI" id="CHEBI:33019"/>
        <dbReference type="ChEBI" id="CHEBI:82748"/>
        <dbReference type="ChEBI" id="CHEBI:83665"/>
        <dbReference type="ChEBI" id="CHEBI:456215"/>
        <dbReference type="EC" id="6.3.4.19"/>
    </reaction>
</comment>
<gene>
    <name evidence="6 8" type="primary">tilS</name>
    <name evidence="8" type="ORF">LZ538_07665</name>
</gene>
<dbReference type="InterPro" id="IPR012094">
    <property type="entry name" value="tRNA_Ile_lys_synt"/>
</dbReference>
<dbReference type="InterPro" id="IPR011063">
    <property type="entry name" value="TilS/TtcA_N"/>
</dbReference>
<feature type="domain" description="tRNA(Ile)-lysidine/2-thiocytidine synthase N-terminal" evidence="7">
    <location>
        <begin position="26"/>
        <end position="206"/>
    </location>
</feature>
<evidence type="ECO:0000313" key="9">
    <source>
        <dbReference type="Proteomes" id="UP001165342"/>
    </source>
</evidence>
<sequence>MAIAAELIDRFARELDRRVAPDARLGLAVSGGADSLAMLLLSAETRPGSICVATVDHKLRPESAEEARFVAGVCAGLDIPHQILEVQWARKPDAGLQERARNQRYRLLGEWAKGCGAAALLTAHHADDQAETFVMRLNRGAGIKGLAAMRPVAPVPGSRGEGLNLIRPLLGWRRSELEEVCRSVGLEPVADPSNRDEQFERIRVRRALAEMAWLDPLAISRSAANLASADAALHWATTQAWEQRVTTNDEDIQFDPAGLPEEILWRFARRAVLQLATEGEGVDLRGRELDQLLPLLRSGKRATLRGVLCNGGKTWRFIPAPNRTRRTRNSR</sequence>
<dbReference type="PANTHER" id="PTHR43033:SF1">
    <property type="entry name" value="TRNA(ILE)-LYSIDINE SYNTHASE-RELATED"/>
    <property type="match status" value="1"/>
</dbReference>
<dbReference type="NCBIfam" id="TIGR02432">
    <property type="entry name" value="lysidine_TilS_N"/>
    <property type="match status" value="1"/>
</dbReference>
<name>A0ABT0S260_9SPHN</name>
<dbReference type="EC" id="6.3.4.19" evidence="6"/>
<dbReference type="HAMAP" id="MF_01161">
    <property type="entry name" value="tRNA_Ile_lys_synt"/>
    <property type="match status" value="1"/>
</dbReference>
<dbReference type="Pfam" id="PF01171">
    <property type="entry name" value="ATP_bind_3"/>
    <property type="match status" value="1"/>
</dbReference>
<comment type="similarity">
    <text evidence="6">Belongs to the tRNA(Ile)-lysidine synthase family.</text>
</comment>
<evidence type="ECO:0000259" key="7">
    <source>
        <dbReference type="Pfam" id="PF01171"/>
    </source>
</evidence>
<evidence type="ECO:0000313" key="8">
    <source>
        <dbReference type="EMBL" id="MCL6729933.1"/>
    </source>
</evidence>
<dbReference type="InterPro" id="IPR012795">
    <property type="entry name" value="tRNA_Ile_lys_synt_N"/>
</dbReference>
<proteinExistence type="inferred from homology"/>
<feature type="binding site" evidence="6">
    <location>
        <begin position="30"/>
        <end position="35"/>
    </location>
    <ligand>
        <name>ATP</name>
        <dbReference type="ChEBI" id="CHEBI:30616"/>
    </ligand>
</feature>
<keyword evidence="2 6" id="KW-0819">tRNA processing</keyword>
<comment type="function">
    <text evidence="6">Ligates lysine onto the cytidine present at position 34 of the AUA codon-specific tRNA(Ile) that contains the anticodon CAU, in an ATP-dependent manner. Cytidine is converted to lysidine, thus changing the amino acid specificity of the tRNA from methionine to isoleucine.</text>
</comment>
<evidence type="ECO:0000256" key="3">
    <source>
        <dbReference type="ARBA" id="ARBA00022741"/>
    </source>
</evidence>
<dbReference type="InterPro" id="IPR014729">
    <property type="entry name" value="Rossmann-like_a/b/a_fold"/>
</dbReference>
<dbReference type="RefSeq" id="WP_249831398.1">
    <property type="nucleotide sequence ID" value="NZ_JAMGBE010000002.1"/>
</dbReference>
<evidence type="ECO:0000256" key="5">
    <source>
        <dbReference type="ARBA" id="ARBA00048539"/>
    </source>
</evidence>
<keyword evidence="3 6" id="KW-0547">Nucleotide-binding</keyword>
<evidence type="ECO:0000256" key="1">
    <source>
        <dbReference type="ARBA" id="ARBA00022598"/>
    </source>
</evidence>
<evidence type="ECO:0000256" key="4">
    <source>
        <dbReference type="ARBA" id="ARBA00022840"/>
    </source>
</evidence>
<keyword evidence="6" id="KW-0963">Cytoplasm</keyword>
<evidence type="ECO:0000256" key="6">
    <source>
        <dbReference type="HAMAP-Rule" id="MF_01161"/>
    </source>
</evidence>
<comment type="subcellular location">
    <subcellularLocation>
        <location evidence="6">Cytoplasm</location>
    </subcellularLocation>
</comment>
<dbReference type="Proteomes" id="UP001165342">
    <property type="component" value="Unassembled WGS sequence"/>
</dbReference>
<dbReference type="Gene3D" id="3.40.50.620">
    <property type="entry name" value="HUPs"/>
    <property type="match status" value="1"/>
</dbReference>
<dbReference type="SUPFAM" id="SSF52402">
    <property type="entry name" value="Adenine nucleotide alpha hydrolases-like"/>
    <property type="match status" value="1"/>
</dbReference>
<accession>A0ABT0S260</accession>
<comment type="caution">
    <text evidence="8">The sequence shown here is derived from an EMBL/GenBank/DDBJ whole genome shotgun (WGS) entry which is preliminary data.</text>
</comment>
<dbReference type="GO" id="GO:0032267">
    <property type="term" value="F:tRNA(Ile)-lysidine synthase activity"/>
    <property type="evidence" value="ECO:0007669"/>
    <property type="project" value="UniProtKB-EC"/>
</dbReference>
<protein>
    <recommendedName>
        <fullName evidence="6">tRNA(Ile)-lysidine synthase</fullName>
        <ecNumber evidence="6">6.3.4.19</ecNumber>
    </recommendedName>
    <alternativeName>
        <fullName evidence="6">tRNA(Ile)-2-lysyl-cytidine synthase</fullName>
    </alternativeName>
    <alternativeName>
        <fullName evidence="6">tRNA(Ile)-lysidine synthetase</fullName>
    </alternativeName>
</protein>
<comment type="domain">
    <text evidence="6">The N-terminal region contains the highly conserved SGGXDS motif, predicted to be a P-loop motif involved in ATP binding.</text>
</comment>
<dbReference type="EMBL" id="JAMGBE010000002">
    <property type="protein sequence ID" value="MCL6729933.1"/>
    <property type="molecule type" value="Genomic_DNA"/>
</dbReference>
<dbReference type="PANTHER" id="PTHR43033">
    <property type="entry name" value="TRNA(ILE)-LYSIDINE SYNTHASE-RELATED"/>
    <property type="match status" value="1"/>
</dbReference>
<dbReference type="CDD" id="cd01992">
    <property type="entry name" value="TilS_N"/>
    <property type="match status" value="1"/>
</dbReference>
<keyword evidence="9" id="KW-1185">Reference proteome</keyword>
<organism evidence="8 9">
    <name type="scientific">Sphingomonas hankyongi</name>
    <dbReference type="NCBI Taxonomy" id="2908209"/>
    <lineage>
        <taxon>Bacteria</taxon>
        <taxon>Pseudomonadati</taxon>
        <taxon>Pseudomonadota</taxon>
        <taxon>Alphaproteobacteria</taxon>
        <taxon>Sphingomonadales</taxon>
        <taxon>Sphingomonadaceae</taxon>
        <taxon>Sphingomonas</taxon>
    </lineage>
</organism>